<comment type="caution">
    <text evidence="1">The sequence shown here is derived from an EMBL/GenBank/DDBJ whole genome shotgun (WGS) entry which is preliminary data.</text>
</comment>
<proteinExistence type="predicted"/>
<reference evidence="1" key="1">
    <citation type="submission" date="2019-05" db="EMBL/GenBank/DDBJ databases">
        <authorList>
            <person name="Piombo E."/>
        </authorList>
    </citation>
    <scope>NUCLEOTIDE SEQUENCE</scope>
    <source>
        <strain evidence="1">C2S</strain>
    </source>
</reference>
<dbReference type="Proteomes" id="UP000760494">
    <property type="component" value="Unassembled WGS sequence"/>
</dbReference>
<organism evidence="1 2">
    <name type="scientific">Fusarium fujikuroi</name>
    <name type="common">Bakanae and foot rot disease fungus</name>
    <name type="synonym">Gibberella fujikuroi</name>
    <dbReference type="NCBI Taxonomy" id="5127"/>
    <lineage>
        <taxon>Eukaryota</taxon>
        <taxon>Fungi</taxon>
        <taxon>Dikarya</taxon>
        <taxon>Ascomycota</taxon>
        <taxon>Pezizomycotina</taxon>
        <taxon>Sordariomycetes</taxon>
        <taxon>Hypocreomycetidae</taxon>
        <taxon>Hypocreales</taxon>
        <taxon>Nectriaceae</taxon>
        <taxon>Fusarium</taxon>
        <taxon>Fusarium fujikuroi species complex</taxon>
    </lineage>
</organism>
<protein>
    <submittedName>
        <fullName evidence="1">Uncharacterized protein</fullName>
    </submittedName>
</protein>
<evidence type="ECO:0000313" key="1">
    <source>
        <dbReference type="EMBL" id="VTT82930.1"/>
    </source>
</evidence>
<sequence length="236" mass="27142">MAQPVVDNQHYPSWINNNVFRQARFQGDPQYNHKKFEHALDIINNIAQHWAEAEVEGVKFRITRGKETDFRFRDVPIDIETRPNEEFVHRCENDVLEDENLNNASLAAVREYFRTWNPSKGCKSDVGNTRYVACIMLDAETLSQIATAPKGFPHGFGVYSSSSWVKMVDVEPTPDEAVYVRVRGADDLIKYWFIRNLIRSHVLTHRKDRDYPGVLHFGDPPSEGFEAFGGPPLSLF</sequence>
<name>A0A2H3S264_FUSFU</name>
<dbReference type="AlphaFoldDB" id="A0A2H3S264"/>
<evidence type="ECO:0000313" key="2">
    <source>
        <dbReference type="Proteomes" id="UP000760494"/>
    </source>
</evidence>
<accession>A0A2H3S264</accession>
<dbReference type="OrthoDB" id="6499973at2759"/>
<gene>
    <name evidence="1" type="ORF">C2S_2773</name>
</gene>
<dbReference type="EMBL" id="CABFJX010000418">
    <property type="protein sequence ID" value="VTT82930.1"/>
    <property type="molecule type" value="Genomic_DNA"/>
</dbReference>